<keyword evidence="5" id="KW-0804">Transcription</keyword>
<dbReference type="SUPFAM" id="SSF88659">
    <property type="entry name" value="Sigma3 and sigma4 domains of RNA polymerase sigma factors"/>
    <property type="match status" value="1"/>
</dbReference>
<dbReference type="InterPro" id="IPR014284">
    <property type="entry name" value="RNA_pol_sigma-70_dom"/>
</dbReference>
<evidence type="ECO:0000256" key="3">
    <source>
        <dbReference type="ARBA" id="ARBA00023082"/>
    </source>
</evidence>
<evidence type="ECO:0000259" key="7">
    <source>
        <dbReference type="Pfam" id="PF04542"/>
    </source>
</evidence>
<sequence length="200" mass="21855">MRATSLDGQTSHGTETSDDKLLQAVARGDRTAFRQLMDRHARPMLALATRITGNPDDADEIVQDAFMKTWSLAAKWRADGPASFGTWLYRVVLNACLDRKRRAPFSPLEDAGDPADPGIAGVDYAMGRQREAVLAAAMADIPSRQRQALALYYFSDLSAPEAARVLDLSVSALEALLVRGRRALRDLLQRRGITGSGDLI</sequence>
<gene>
    <name evidence="9" type="ORF">A6A04_00905</name>
</gene>
<evidence type="ECO:0000256" key="2">
    <source>
        <dbReference type="ARBA" id="ARBA00023015"/>
    </source>
</evidence>
<dbReference type="NCBIfam" id="NF004113">
    <property type="entry name" value="PRK05602.1"/>
    <property type="match status" value="1"/>
</dbReference>
<evidence type="ECO:0000313" key="9">
    <source>
        <dbReference type="EMBL" id="OAN52285.1"/>
    </source>
</evidence>
<dbReference type="SUPFAM" id="SSF88946">
    <property type="entry name" value="Sigma2 domain of RNA polymerase sigma factors"/>
    <property type="match status" value="1"/>
</dbReference>
<keyword evidence="3" id="KW-0731">Sigma factor</keyword>
<feature type="region of interest" description="Disordered" evidence="6">
    <location>
        <begin position="1"/>
        <end position="20"/>
    </location>
</feature>
<dbReference type="RefSeq" id="WP_068491152.1">
    <property type="nucleotide sequence ID" value="NZ_LWQT01000044.1"/>
</dbReference>
<organism evidence="9 10">
    <name type="scientific">Paramagnetospirillum marisnigri</name>
    <dbReference type="NCBI Taxonomy" id="1285242"/>
    <lineage>
        <taxon>Bacteria</taxon>
        <taxon>Pseudomonadati</taxon>
        <taxon>Pseudomonadota</taxon>
        <taxon>Alphaproteobacteria</taxon>
        <taxon>Rhodospirillales</taxon>
        <taxon>Magnetospirillaceae</taxon>
        <taxon>Paramagnetospirillum</taxon>
    </lineage>
</organism>
<dbReference type="InterPro" id="IPR039425">
    <property type="entry name" value="RNA_pol_sigma-70-like"/>
</dbReference>
<dbReference type="GO" id="GO:0003677">
    <property type="term" value="F:DNA binding"/>
    <property type="evidence" value="ECO:0007669"/>
    <property type="project" value="UniProtKB-KW"/>
</dbReference>
<evidence type="ECO:0000313" key="10">
    <source>
        <dbReference type="Proteomes" id="UP000078428"/>
    </source>
</evidence>
<keyword evidence="2" id="KW-0805">Transcription regulation</keyword>
<dbReference type="InterPro" id="IPR013325">
    <property type="entry name" value="RNA_pol_sigma_r2"/>
</dbReference>
<keyword evidence="10" id="KW-1185">Reference proteome</keyword>
<dbReference type="InterPro" id="IPR007627">
    <property type="entry name" value="RNA_pol_sigma70_r2"/>
</dbReference>
<evidence type="ECO:0000256" key="5">
    <source>
        <dbReference type="ARBA" id="ARBA00023163"/>
    </source>
</evidence>
<dbReference type="PANTHER" id="PTHR43133">
    <property type="entry name" value="RNA POLYMERASE ECF-TYPE SIGMA FACTO"/>
    <property type="match status" value="1"/>
</dbReference>
<dbReference type="InterPro" id="IPR013324">
    <property type="entry name" value="RNA_pol_sigma_r3/r4-like"/>
</dbReference>
<dbReference type="Gene3D" id="1.10.10.10">
    <property type="entry name" value="Winged helix-like DNA-binding domain superfamily/Winged helix DNA-binding domain"/>
    <property type="match status" value="1"/>
</dbReference>
<dbReference type="NCBIfam" id="TIGR02937">
    <property type="entry name" value="sigma70-ECF"/>
    <property type="match status" value="1"/>
</dbReference>
<evidence type="ECO:0000256" key="4">
    <source>
        <dbReference type="ARBA" id="ARBA00023125"/>
    </source>
</evidence>
<dbReference type="PANTHER" id="PTHR43133:SF8">
    <property type="entry name" value="RNA POLYMERASE SIGMA FACTOR HI_1459-RELATED"/>
    <property type="match status" value="1"/>
</dbReference>
<evidence type="ECO:0000259" key="8">
    <source>
        <dbReference type="Pfam" id="PF08281"/>
    </source>
</evidence>
<proteinExistence type="inferred from homology"/>
<evidence type="ECO:0000256" key="6">
    <source>
        <dbReference type="SAM" id="MobiDB-lite"/>
    </source>
</evidence>
<dbReference type="Pfam" id="PF08281">
    <property type="entry name" value="Sigma70_r4_2"/>
    <property type="match status" value="1"/>
</dbReference>
<dbReference type="InterPro" id="IPR036388">
    <property type="entry name" value="WH-like_DNA-bd_sf"/>
</dbReference>
<feature type="domain" description="RNA polymerase sigma factor 70 region 4 type 2" evidence="8">
    <location>
        <begin position="134"/>
        <end position="184"/>
    </location>
</feature>
<dbReference type="CDD" id="cd06171">
    <property type="entry name" value="Sigma70_r4"/>
    <property type="match status" value="1"/>
</dbReference>
<keyword evidence="4" id="KW-0238">DNA-binding</keyword>
<dbReference type="STRING" id="1285242.A6A04_00905"/>
<dbReference type="Gene3D" id="1.10.1740.10">
    <property type="match status" value="1"/>
</dbReference>
<dbReference type="GO" id="GO:0006352">
    <property type="term" value="P:DNA-templated transcription initiation"/>
    <property type="evidence" value="ECO:0007669"/>
    <property type="project" value="InterPro"/>
</dbReference>
<feature type="domain" description="RNA polymerase sigma-70 region 2" evidence="7">
    <location>
        <begin position="36"/>
        <end position="103"/>
    </location>
</feature>
<reference evidence="9 10" key="1">
    <citation type="submission" date="2016-04" db="EMBL/GenBank/DDBJ databases">
        <title>Draft genome sequence of freshwater magnetotactic bacteria Magnetospirillum marisnigri SP-1 and Magnetospirillum moscoviense BB-1.</title>
        <authorList>
            <person name="Koziaeva V."/>
            <person name="Dziuba M.V."/>
            <person name="Ivanov T.M."/>
            <person name="Kuznetsov B."/>
            <person name="Grouzdev D.S."/>
        </authorList>
    </citation>
    <scope>NUCLEOTIDE SEQUENCE [LARGE SCALE GENOMIC DNA]</scope>
    <source>
        <strain evidence="9 10">SP-1</strain>
    </source>
</reference>
<dbReference type="Pfam" id="PF04542">
    <property type="entry name" value="Sigma70_r2"/>
    <property type="match status" value="1"/>
</dbReference>
<comment type="similarity">
    <text evidence="1">Belongs to the sigma-70 factor family. ECF subfamily.</text>
</comment>
<dbReference type="AlphaFoldDB" id="A0A178MS43"/>
<dbReference type="InterPro" id="IPR013249">
    <property type="entry name" value="RNA_pol_sigma70_r4_t2"/>
</dbReference>
<evidence type="ECO:0000256" key="1">
    <source>
        <dbReference type="ARBA" id="ARBA00010641"/>
    </source>
</evidence>
<protein>
    <submittedName>
        <fullName evidence="9">RNA polymerase subunit sigma</fullName>
    </submittedName>
</protein>
<dbReference type="GO" id="GO:0016987">
    <property type="term" value="F:sigma factor activity"/>
    <property type="evidence" value="ECO:0007669"/>
    <property type="project" value="UniProtKB-KW"/>
</dbReference>
<feature type="compositionally biased region" description="Polar residues" evidence="6">
    <location>
        <begin position="1"/>
        <end position="14"/>
    </location>
</feature>
<dbReference type="Proteomes" id="UP000078428">
    <property type="component" value="Unassembled WGS sequence"/>
</dbReference>
<dbReference type="EMBL" id="LWQT01000044">
    <property type="protein sequence ID" value="OAN52285.1"/>
    <property type="molecule type" value="Genomic_DNA"/>
</dbReference>
<accession>A0A178MS43</accession>
<dbReference type="OrthoDB" id="9780326at2"/>
<comment type="caution">
    <text evidence="9">The sequence shown here is derived from an EMBL/GenBank/DDBJ whole genome shotgun (WGS) entry which is preliminary data.</text>
</comment>
<name>A0A178MS43_9PROT</name>